<feature type="domain" description="Tyrosine specific protein phosphatases" evidence="2">
    <location>
        <begin position="73"/>
        <end position="123"/>
    </location>
</feature>
<dbReference type="PROSITE" id="PS00383">
    <property type="entry name" value="TYR_PHOSPHATASE_1"/>
    <property type="match status" value="1"/>
</dbReference>
<dbReference type="InterPro" id="IPR016130">
    <property type="entry name" value="Tyr_Pase_AS"/>
</dbReference>
<sequence>MGSGTLSVTRRPQLRALPAIASLGVTHVVTLLSRHEGALRLGSAVRALGLPWIWIPLPSAAPPPPAGDQRLGIAFMQVSSLLRDGGHVLVHCSAGIHRTGMFAYALLRFTGMTAEEAALSLERLSAVMAAEVGDHRLAWADHIYATWRG</sequence>
<organism evidence="3 4">
    <name type="scientific">Nonomuraea composti</name>
    <dbReference type="NCBI Taxonomy" id="2720023"/>
    <lineage>
        <taxon>Bacteria</taxon>
        <taxon>Bacillati</taxon>
        <taxon>Actinomycetota</taxon>
        <taxon>Actinomycetes</taxon>
        <taxon>Streptosporangiales</taxon>
        <taxon>Streptosporangiaceae</taxon>
        <taxon>Nonomuraea</taxon>
    </lineage>
</organism>
<proteinExistence type="predicted"/>
<dbReference type="Gene3D" id="3.90.190.10">
    <property type="entry name" value="Protein tyrosine phosphatase superfamily"/>
    <property type="match status" value="1"/>
</dbReference>
<evidence type="ECO:0000313" key="4">
    <source>
        <dbReference type="Proteomes" id="UP000696294"/>
    </source>
</evidence>
<comment type="caution">
    <text evidence="3">The sequence shown here is derived from an EMBL/GenBank/DDBJ whole genome shotgun (WGS) entry which is preliminary data.</text>
</comment>
<evidence type="ECO:0000259" key="2">
    <source>
        <dbReference type="PROSITE" id="PS50056"/>
    </source>
</evidence>
<name>A0ABX1BIC6_9ACTN</name>
<dbReference type="InterPro" id="IPR057023">
    <property type="entry name" value="PTP-SAK"/>
</dbReference>
<keyword evidence="4" id="KW-1185">Reference proteome</keyword>
<dbReference type="PROSITE" id="PS50056">
    <property type="entry name" value="TYR_PHOSPHATASE_2"/>
    <property type="match status" value="1"/>
</dbReference>
<keyword evidence="1" id="KW-0378">Hydrolase</keyword>
<gene>
    <name evidence="3" type="ORF">HCN51_36280</name>
</gene>
<reference evidence="3 4" key="1">
    <citation type="submission" date="2020-03" db="EMBL/GenBank/DDBJ databases">
        <title>WGS of actinomycetes isolated from Thailand.</title>
        <authorList>
            <person name="Thawai C."/>
        </authorList>
    </citation>
    <scope>NUCLEOTIDE SEQUENCE [LARGE SCALE GENOMIC DNA]</scope>
    <source>
        <strain evidence="3 4">FMUSA5-5</strain>
    </source>
</reference>
<dbReference type="RefSeq" id="WP_168016004.1">
    <property type="nucleotide sequence ID" value="NZ_JAATEP010000032.1"/>
</dbReference>
<dbReference type="Proteomes" id="UP000696294">
    <property type="component" value="Unassembled WGS sequence"/>
</dbReference>
<dbReference type="SUPFAM" id="SSF52799">
    <property type="entry name" value="(Phosphotyrosine protein) phosphatases II"/>
    <property type="match status" value="1"/>
</dbReference>
<dbReference type="EMBL" id="JAATEP010000032">
    <property type="protein sequence ID" value="NJP94833.1"/>
    <property type="molecule type" value="Genomic_DNA"/>
</dbReference>
<protein>
    <recommendedName>
        <fullName evidence="2">Tyrosine specific protein phosphatases domain-containing protein</fullName>
    </recommendedName>
</protein>
<dbReference type="Pfam" id="PF22784">
    <property type="entry name" value="PTP-SAK"/>
    <property type="match status" value="1"/>
</dbReference>
<evidence type="ECO:0000313" key="3">
    <source>
        <dbReference type="EMBL" id="NJP94833.1"/>
    </source>
</evidence>
<dbReference type="InterPro" id="IPR000387">
    <property type="entry name" value="Tyr_Pase_dom"/>
</dbReference>
<dbReference type="InterPro" id="IPR029021">
    <property type="entry name" value="Prot-tyrosine_phosphatase-like"/>
</dbReference>
<evidence type="ECO:0000256" key="1">
    <source>
        <dbReference type="ARBA" id="ARBA00022801"/>
    </source>
</evidence>
<accession>A0ABX1BIC6</accession>